<proteinExistence type="predicted"/>
<dbReference type="Proteomes" id="UP000054359">
    <property type="component" value="Unassembled WGS sequence"/>
</dbReference>
<dbReference type="AlphaFoldDB" id="A0A087TAK5"/>
<accession>A0A087TAK5</accession>
<organism evidence="2 3">
    <name type="scientific">Stegodyphus mimosarum</name>
    <name type="common">African social velvet spider</name>
    <dbReference type="NCBI Taxonomy" id="407821"/>
    <lineage>
        <taxon>Eukaryota</taxon>
        <taxon>Metazoa</taxon>
        <taxon>Ecdysozoa</taxon>
        <taxon>Arthropoda</taxon>
        <taxon>Chelicerata</taxon>
        <taxon>Arachnida</taxon>
        <taxon>Araneae</taxon>
        <taxon>Araneomorphae</taxon>
        <taxon>Entelegynae</taxon>
        <taxon>Eresoidea</taxon>
        <taxon>Eresidae</taxon>
        <taxon>Stegodyphus</taxon>
    </lineage>
</organism>
<evidence type="ECO:0000313" key="2">
    <source>
        <dbReference type="EMBL" id="KFM62144.1"/>
    </source>
</evidence>
<sequence>MFFLLLALFLAFNSGTCKSRICKKDPYEVCKQDFVRMEFMDSEDELDYICLYYSEYLECFSKFLHCETTGPLSHPGRYESTVSLLNDVCEKDTLFYKIVAKSLPCIKGALNEGKGNCGKSREKLMDAYKAYVEGKSEGNSGIFEGKGSEAILQEYRTIECLQDINRISCVADYAATECTDLARSAVVEIARRSQIVDDSCADEDIPLLFETVNELYLEKSLKESLSYTFQGLFMK</sequence>
<name>A0A087TAK5_STEMI</name>
<dbReference type="OrthoDB" id="6440363at2759"/>
<protein>
    <recommendedName>
        <fullName evidence="4">DUF19 domain-containing protein</fullName>
    </recommendedName>
</protein>
<feature type="non-terminal residue" evidence="2">
    <location>
        <position position="235"/>
    </location>
</feature>
<evidence type="ECO:0000313" key="3">
    <source>
        <dbReference type="Proteomes" id="UP000054359"/>
    </source>
</evidence>
<reference evidence="2 3" key="1">
    <citation type="submission" date="2013-11" db="EMBL/GenBank/DDBJ databases">
        <title>Genome sequencing of Stegodyphus mimosarum.</title>
        <authorList>
            <person name="Bechsgaard J."/>
        </authorList>
    </citation>
    <scope>NUCLEOTIDE SEQUENCE [LARGE SCALE GENOMIC DNA]</scope>
</reference>
<dbReference type="EMBL" id="KK114314">
    <property type="protein sequence ID" value="KFM62144.1"/>
    <property type="molecule type" value="Genomic_DNA"/>
</dbReference>
<keyword evidence="1" id="KW-0732">Signal</keyword>
<evidence type="ECO:0000256" key="1">
    <source>
        <dbReference type="SAM" id="SignalP"/>
    </source>
</evidence>
<feature type="signal peptide" evidence="1">
    <location>
        <begin position="1"/>
        <end position="19"/>
    </location>
</feature>
<feature type="chain" id="PRO_5001829556" description="DUF19 domain-containing protein" evidence="1">
    <location>
        <begin position="20"/>
        <end position="235"/>
    </location>
</feature>
<gene>
    <name evidence="2" type="ORF">X975_00288</name>
</gene>
<keyword evidence="3" id="KW-1185">Reference proteome</keyword>
<evidence type="ECO:0008006" key="4">
    <source>
        <dbReference type="Google" id="ProtNLM"/>
    </source>
</evidence>